<dbReference type="InterPro" id="IPR000270">
    <property type="entry name" value="PB1_dom"/>
</dbReference>
<dbReference type="AlphaFoldDB" id="A0A8T0JQT2"/>
<proteinExistence type="predicted"/>
<dbReference type="Pfam" id="PF00564">
    <property type="entry name" value="PB1"/>
    <property type="match status" value="1"/>
</dbReference>
<name>A0A8T0JQT2_PHAAN</name>
<gene>
    <name evidence="2" type="ORF">HKW66_Vig0249460</name>
</gene>
<dbReference type="PANTHER" id="PTHR31066">
    <property type="entry name" value="OS05G0427100 PROTEIN-RELATED"/>
    <property type="match status" value="1"/>
</dbReference>
<protein>
    <recommendedName>
        <fullName evidence="1">PB1 domain-containing protein</fullName>
    </recommendedName>
</protein>
<dbReference type="InterPro" id="IPR053198">
    <property type="entry name" value="Gynoecium_Dev_Regulator"/>
</dbReference>
<dbReference type="Gene3D" id="3.10.20.90">
    <property type="entry name" value="Phosphatidylinositol 3-kinase Catalytic Subunit, Chain A, domain 1"/>
    <property type="match status" value="1"/>
</dbReference>
<dbReference type="EMBL" id="JABFOF010000009">
    <property type="protein sequence ID" value="KAG2380542.1"/>
    <property type="molecule type" value="Genomic_DNA"/>
</dbReference>
<evidence type="ECO:0000259" key="1">
    <source>
        <dbReference type="SMART" id="SM00666"/>
    </source>
</evidence>
<dbReference type="SMART" id="SM00666">
    <property type="entry name" value="PB1"/>
    <property type="match status" value="1"/>
</dbReference>
<dbReference type="Proteomes" id="UP000743370">
    <property type="component" value="Unassembled WGS sequence"/>
</dbReference>
<reference evidence="2 3" key="1">
    <citation type="submission" date="2020-05" db="EMBL/GenBank/DDBJ databases">
        <title>Vigna angularis (adzuki bean) Var. LongXiaoDou No. 4 denovo assembly.</title>
        <authorList>
            <person name="Xiang H."/>
        </authorList>
    </citation>
    <scope>NUCLEOTIDE SEQUENCE [LARGE SCALE GENOMIC DNA]</scope>
    <source>
        <tissue evidence="2">Leaf</tissue>
    </source>
</reference>
<dbReference type="PANTHER" id="PTHR31066:SF100">
    <property type="entry name" value="PB1 DOMAIN-CONTAINING PROTEIN"/>
    <property type="match status" value="1"/>
</dbReference>
<evidence type="ECO:0000313" key="2">
    <source>
        <dbReference type="EMBL" id="KAG2380542.1"/>
    </source>
</evidence>
<dbReference type="SUPFAM" id="SSF54277">
    <property type="entry name" value="CAD &amp; PB1 domains"/>
    <property type="match status" value="1"/>
</dbReference>
<feature type="domain" description="PB1" evidence="1">
    <location>
        <begin position="1"/>
        <end position="69"/>
    </location>
</feature>
<accession>A0A8T0JQT2</accession>
<organism evidence="2 3">
    <name type="scientific">Phaseolus angularis</name>
    <name type="common">Azuki bean</name>
    <name type="synonym">Vigna angularis</name>
    <dbReference type="NCBI Taxonomy" id="3914"/>
    <lineage>
        <taxon>Eukaryota</taxon>
        <taxon>Viridiplantae</taxon>
        <taxon>Streptophyta</taxon>
        <taxon>Embryophyta</taxon>
        <taxon>Tracheophyta</taxon>
        <taxon>Spermatophyta</taxon>
        <taxon>Magnoliopsida</taxon>
        <taxon>eudicotyledons</taxon>
        <taxon>Gunneridae</taxon>
        <taxon>Pentapetalae</taxon>
        <taxon>rosids</taxon>
        <taxon>fabids</taxon>
        <taxon>Fabales</taxon>
        <taxon>Fabaceae</taxon>
        <taxon>Papilionoideae</taxon>
        <taxon>50 kb inversion clade</taxon>
        <taxon>NPAAA clade</taxon>
        <taxon>indigoferoid/millettioid clade</taxon>
        <taxon>Phaseoleae</taxon>
        <taxon>Vigna</taxon>
    </lineage>
</organism>
<sequence>MEYLSFQQKCLAALCNATLQDLTFKYQLPGEDLDALISVTNDDDLEHMMHEYDHLYCPSKTVRMRLFLFTLSLNPNSPFSSDRDRFVDALNFAPIPSQPNAIKTPPVTPSNVNYLFGLDKAVARPTLPPTFATVNPSGGFTC</sequence>
<comment type="caution">
    <text evidence="2">The sequence shown here is derived from an EMBL/GenBank/DDBJ whole genome shotgun (WGS) entry which is preliminary data.</text>
</comment>
<evidence type="ECO:0000313" key="3">
    <source>
        <dbReference type="Proteomes" id="UP000743370"/>
    </source>
</evidence>